<sequence length="180" mass="17243">MTNPTGLTIAGDETGTISVTGTPTTAGTVTFTVTPTDAIGTGTGTTYSFAVNPGVALSASTLPAGEVGLAYTQSITGTDGSGAITLAVSGVTNPTGLTIAGSGTGSITLSGTPTGSGTVTFTVTRPTPSGPGPAPPTRSSSAPLQPSTLQLSQPAKSAWRTPSRSPGAAAPGPSPWPCPG</sequence>
<dbReference type="AlphaFoldDB" id="A0A225DTY2"/>
<accession>A0A225DTY2</accession>
<keyword evidence="3" id="KW-1185">Reference proteome</keyword>
<organism evidence="2 3">
    <name type="scientific">Fimbriiglobus ruber</name>
    <dbReference type="NCBI Taxonomy" id="1908690"/>
    <lineage>
        <taxon>Bacteria</taxon>
        <taxon>Pseudomonadati</taxon>
        <taxon>Planctomycetota</taxon>
        <taxon>Planctomycetia</taxon>
        <taxon>Gemmatales</taxon>
        <taxon>Gemmataceae</taxon>
        <taxon>Fimbriiglobus</taxon>
    </lineage>
</organism>
<feature type="compositionally biased region" description="Low complexity" evidence="1">
    <location>
        <begin position="162"/>
        <end position="171"/>
    </location>
</feature>
<evidence type="ECO:0000313" key="3">
    <source>
        <dbReference type="Proteomes" id="UP000214646"/>
    </source>
</evidence>
<evidence type="ECO:0000313" key="2">
    <source>
        <dbReference type="EMBL" id="OWK43064.1"/>
    </source>
</evidence>
<feature type="region of interest" description="Disordered" evidence="1">
    <location>
        <begin position="125"/>
        <end position="180"/>
    </location>
</feature>
<gene>
    <name evidence="2" type="ORF">FRUB_02663</name>
</gene>
<reference evidence="3" key="1">
    <citation type="submission" date="2017-06" db="EMBL/GenBank/DDBJ databases">
        <title>Genome analysis of Fimbriiglobus ruber SP5, the first member of the order Planctomycetales with confirmed chitinolytic capability.</title>
        <authorList>
            <person name="Ravin N.V."/>
            <person name="Rakitin A.L."/>
            <person name="Ivanova A.A."/>
            <person name="Beletsky A.V."/>
            <person name="Kulichevskaya I.S."/>
            <person name="Mardanov A.V."/>
            <person name="Dedysh S.N."/>
        </authorList>
    </citation>
    <scope>NUCLEOTIDE SEQUENCE [LARGE SCALE GENOMIC DNA]</scope>
    <source>
        <strain evidence="3">SP5</strain>
    </source>
</reference>
<dbReference type="Proteomes" id="UP000214646">
    <property type="component" value="Unassembled WGS sequence"/>
</dbReference>
<evidence type="ECO:0000256" key="1">
    <source>
        <dbReference type="SAM" id="MobiDB-lite"/>
    </source>
</evidence>
<comment type="caution">
    <text evidence="2">The sequence shown here is derived from an EMBL/GenBank/DDBJ whole genome shotgun (WGS) entry which is preliminary data.</text>
</comment>
<dbReference type="InterPro" id="IPR013783">
    <property type="entry name" value="Ig-like_fold"/>
</dbReference>
<feature type="compositionally biased region" description="Polar residues" evidence="1">
    <location>
        <begin position="144"/>
        <end position="155"/>
    </location>
</feature>
<dbReference type="EMBL" id="NIDE01000004">
    <property type="protein sequence ID" value="OWK43064.1"/>
    <property type="molecule type" value="Genomic_DNA"/>
</dbReference>
<dbReference type="RefSeq" id="WP_143393066.1">
    <property type="nucleotide sequence ID" value="NZ_NIDE01000004.1"/>
</dbReference>
<name>A0A225DTY2_9BACT</name>
<protein>
    <submittedName>
        <fullName evidence="2">Fibronectin type III domain protein</fullName>
    </submittedName>
</protein>
<dbReference type="Gene3D" id="2.60.40.10">
    <property type="entry name" value="Immunoglobulins"/>
    <property type="match status" value="1"/>
</dbReference>
<proteinExistence type="predicted"/>